<dbReference type="EMBL" id="CP119325">
    <property type="protein sequence ID" value="WEK32395.1"/>
    <property type="molecule type" value="Genomic_DNA"/>
</dbReference>
<evidence type="ECO:0000313" key="12">
    <source>
        <dbReference type="EMBL" id="WEK32395.1"/>
    </source>
</evidence>
<keyword evidence="4" id="KW-0902">Two-component regulatory system</keyword>
<evidence type="ECO:0000313" key="13">
    <source>
        <dbReference type="Proteomes" id="UP001216329"/>
    </source>
</evidence>
<dbReference type="GO" id="GO:0005829">
    <property type="term" value="C:cytosol"/>
    <property type="evidence" value="ECO:0007669"/>
    <property type="project" value="TreeGrafter"/>
</dbReference>
<dbReference type="SUPFAM" id="SSF46894">
    <property type="entry name" value="C-terminal effector domain of the bipartite response regulators"/>
    <property type="match status" value="1"/>
</dbReference>
<dbReference type="PROSITE" id="PS51755">
    <property type="entry name" value="OMPR_PHOB"/>
    <property type="match status" value="1"/>
</dbReference>
<dbReference type="Pfam" id="PF00486">
    <property type="entry name" value="Trans_reg_C"/>
    <property type="match status" value="1"/>
</dbReference>
<evidence type="ECO:0000256" key="4">
    <source>
        <dbReference type="ARBA" id="ARBA00023012"/>
    </source>
</evidence>
<dbReference type="Gene3D" id="6.10.250.690">
    <property type="match status" value="1"/>
</dbReference>
<evidence type="ECO:0000256" key="1">
    <source>
        <dbReference type="ARBA" id="ARBA00004496"/>
    </source>
</evidence>
<dbReference type="PANTHER" id="PTHR48111">
    <property type="entry name" value="REGULATOR OF RPOS"/>
    <property type="match status" value="1"/>
</dbReference>
<evidence type="ECO:0000256" key="7">
    <source>
        <dbReference type="ARBA" id="ARBA00023163"/>
    </source>
</evidence>
<dbReference type="InterPro" id="IPR016032">
    <property type="entry name" value="Sig_transdc_resp-reg_C-effctor"/>
</dbReference>
<gene>
    <name evidence="12" type="ORF">P0Y58_09435</name>
</gene>
<proteinExistence type="predicted"/>
<dbReference type="InterPro" id="IPR001867">
    <property type="entry name" value="OmpR/PhoB-type_DNA-bd"/>
</dbReference>
<dbReference type="InterPro" id="IPR039420">
    <property type="entry name" value="WalR-like"/>
</dbReference>
<evidence type="ECO:0000259" key="10">
    <source>
        <dbReference type="PROSITE" id="PS50110"/>
    </source>
</evidence>
<dbReference type="SUPFAM" id="SSF52172">
    <property type="entry name" value="CheY-like"/>
    <property type="match status" value="1"/>
</dbReference>
<feature type="DNA-binding region" description="OmpR/PhoB-type" evidence="9">
    <location>
        <begin position="126"/>
        <end position="225"/>
    </location>
</feature>
<dbReference type="Gene3D" id="3.40.50.2300">
    <property type="match status" value="1"/>
</dbReference>
<keyword evidence="7" id="KW-0804">Transcription</keyword>
<name>A0AAJ5WKL0_9PSED</name>
<keyword evidence="5" id="KW-0805">Transcription regulation</keyword>
<dbReference type="InterPro" id="IPR058124">
    <property type="entry name" value="CpxR-like_REC"/>
</dbReference>
<keyword evidence="6 9" id="KW-0238">DNA-binding</keyword>
<dbReference type="InterPro" id="IPR011006">
    <property type="entry name" value="CheY-like_superfamily"/>
</dbReference>
<keyword evidence="3 8" id="KW-0597">Phosphoprotein</keyword>
<dbReference type="GO" id="GO:0006355">
    <property type="term" value="P:regulation of DNA-templated transcription"/>
    <property type="evidence" value="ECO:0007669"/>
    <property type="project" value="InterPro"/>
</dbReference>
<dbReference type="Proteomes" id="UP001216329">
    <property type="component" value="Chromosome"/>
</dbReference>
<comment type="subcellular location">
    <subcellularLocation>
        <location evidence="1">Cytoplasm</location>
    </subcellularLocation>
</comment>
<dbReference type="GO" id="GO:0000976">
    <property type="term" value="F:transcription cis-regulatory region binding"/>
    <property type="evidence" value="ECO:0007669"/>
    <property type="project" value="TreeGrafter"/>
</dbReference>
<dbReference type="SMART" id="SM00862">
    <property type="entry name" value="Trans_reg_C"/>
    <property type="match status" value="1"/>
</dbReference>
<dbReference type="AlphaFoldDB" id="A0AAJ5WKL0"/>
<reference evidence="12" key="1">
    <citation type="submission" date="2023-03" db="EMBL/GenBank/DDBJ databases">
        <title>Andean soil-derived lignocellulolytic bacterial consortium as a source of novel taxa and putative plastic-active enzymes.</title>
        <authorList>
            <person name="Diaz-Garcia L."/>
            <person name="Chuvochina M."/>
            <person name="Feuerriegel G."/>
            <person name="Bunk B."/>
            <person name="Sproer C."/>
            <person name="Streit W.R."/>
            <person name="Rodriguez L.M."/>
            <person name="Overmann J."/>
            <person name="Jimenez D.J."/>
        </authorList>
    </citation>
    <scope>NUCLEOTIDE SEQUENCE</scope>
    <source>
        <strain evidence="12">MAG 876</strain>
    </source>
</reference>
<dbReference type="Gene3D" id="1.10.10.10">
    <property type="entry name" value="Winged helix-like DNA-binding domain superfamily/Winged helix DNA-binding domain"/>
    <property type="match status" value="1"/>
</dbReference>
<evidence type="ECO:0000256" key="2">
    <source>
        <dbReference type="ARBA" id="ARBA00022490"/>
    </source>
</evidence>
<accession>A0AAJ5WKL0</accession>
<feature type="modified residue" description="4-aspartylphosphate" evidence="8">
    <location>
        <position position="52"/>
    </location>
</feature>
<dbReference type="CDD" id="cd00383">
    <property type="entry name" value="trans_reg_C"/>
    <property type="match status" value="1"/>
</dbReference>
<evidence type="ECO:0000256" key="3">
    <source>
        <dbReference type="ARBA" id="ARBA00022553"/>
    </source>
</evidence>
<dbReference type="InterPro" id="IPR001789">
    <property type="entry name" value="Sig_transdc_resp-reg_receiver"/>
</dbReference>
<evidence type="ECO:0000256" key="9">
    <source>
        <dbReference type="PROSITE-ProRule" id="PRU01091"/>
    </source>
</evidence>
<dbReference type="GO" id="GO:0032993">
    <property type="term" value="C:protein-DNA complex"/>
    <property type="evidence" value="ECO:0007669"/>
    <property type="project" value="TreeGrafter"/>
</dbReference>
<evidence type="ECO:0000256" key="5">
    <source>
        <dbReference type="ARBA" id="ARBA00023015"/>
    </source>
</evidence>
<feature type="domain" description="Response regulatory" evidence="10">
    <location>
        <begin position="3"/>
        <end position="117"/>
    </location>
</feature>
<evidence type="ECO:0000256" key="6">
    <source>
        <dbReference type="ARBA" id="ARBA00023125"/>
    </source>
</evidence>
<dbReference type="Pfam" id="PF00072">
    <property type="entry name" value="Response_reg"/>
    <property type="match status" value="1"/>
</dbReference>
<dbReference type="CDD" id="cd17623">
    <property type="entry name" value="REC_OmpR_CpxR"/>
    <property type="match status" value="1"/>
</dbReference>
<organism evidence="12 13">
    <name type="scientific">Candidatus Pseudomonas phytovorans</name>
    <dbReference type="NCBI Taxonomy" id="3121377"/>
    <lineage>
        <taxon>Bacteria</taxon>
        <taxon>Pseudomonadati</taxon>
        <taxon>Pseudomonadota</taxon>
        <taxon>Gammaproteobacteria</taxon>
        <taxon>Pseudomonadales</taxon>
        <taxon>Pseudomonadaceae</taxon>
        <taxon>Pseudomonas</taxon>
    </lineage>
</organism>
<dbReference type="GO" id="GO:0000156">
    <property type="term" value="F:phosphorelay response regulator activity"/>
    <property type="evidence" value="ECO:0007669"/>
    <property type="project" value="TreeGrafter"/>
</dbReference>
<dbReference type="SMART" id="SM00448">
    <property type="entry name" value="REC"/>
    <property type="match status" value="1"/>
</dbReference>
<dbReference type="PROSITE" id="PS50110">
    <property type="entry name" value="RESPONSE_REGULATORY"/>
    <property type="match status" value="1"/>
</dbReference>
<protein>
    <submittedName>
        <fullName evidence="12">Response regulator transcription factor</fullName>
    </submittedName>
</protein>
<dbReference type="PANTHER" id="PTHR48111:SF39">
    <property type="entry name" value="TRANSCRIPTIONAL REGULATORY PROTEIN CPXR"/>
    <property type="match status" value="1"/>
</dbReference>
<sequence>MSELLLIDDDQELCELLGSWLTQEGFTVRACHDGQSARQALVEHAPAAVVLDVMLPDGSGLELLKQLRSEHTELPVLMLSARGEPLDRILGLELGADDYLAKPCDPRELTARLRAVLRRSHPTATTSQVELGDLVYSPARGVASIDGREMTLTLSESRILEALLRQPGEPLDKQELAQIGLGRKLTLYDRSLDMHVSNLRKKIGPHADGRPRIVALRSRGYYYCL</sequence>
<evidence type="ECO:0000256" key="8">
    <source>
        <dbReference type="PROSITE-ProRule" id="PRU00169"/>
    </source>
</evidence>
<keyword evidence="2" id="KW-0963">Cytoplasm</keyword>
<evidence type="ECO:0000259" key="11">
    <source>
        <dbReference type="PROSITE" id="PS51755"/>
    </source>
</evidence>
<feature type="domain" description="OmpR/PhoB-type" evidence="11">
    <location>
        <begin position="126"/>
        <end position="225"/>
    </location>
</feature>
<dbReference type="InterPro" id="IPR036388">
    <property type="entry name" value="WH-like_DNA-bd_sf"/>
</dbReference>